<dbReference type="AlphaFoldDB" id="A0A0R3R5B9"/>
<accession>A0A0R3R5B9</accession>
<evidence type="ECO:0000313" key="1">
    <source>
        <dbReference type="WBParaSite" id="BTMF_0001520901-mRNA-1"/>
    </source>
</evidence>
<reference evidence="1" key="1">
    <citation type="submission" date="2017-02" db="UniProtKB">
        <authorList>
            <consortium name="WormBaseParasite"/>
        </authorList>
    </citation>
    <scope>IDENTIFICATION</scope>
</reference>
<protein>
    <submittedName>
        <fullName evidence="1">Phage protein</fullName>
    </submittedName>
</protein>
<organism evidence="1">
    <name type="scientific">Brugia timori</name>
    <dbReference type="NCBI Taxonomy" id="42155"/>
    <lineage>
        <taxon>Eukaryota</taxon>
        <taxon>Metazoa</taxon>
        <taxon>Ecdysozoa</taxon>
        <taxon>Nematoda</taxon>
        <taxon>Chromadorea</taxon>
        <taxon>Rhabditida</taxon>
        <taxon>Spirurina</taxon>
        <taxon>Spiruromorpha</taxon>
        <taxon>Filarioidea</taxon>
        <taxon>Onchocercidae</taxon>
        <taxon>Brugia</taxon>
    </lineage>
</organism>
<dbReference type="WBParaSite" id="BTMF_0001520901-mRNA-1">
    <property type="protein sequence ID" value="BTMF_0001520901-mRNA-1"/>
    <property type="gene ID" value="BTMF_0001520901"/>
</dbReference>
<name>A0A0R3R5B9_9BILA</name>
<proteinExistence type="predicted"/>
<sequence>MIKSKTHLQHSTPNSITTLTFKAIEKQDLIVDVAKLHLQDALQYFVVVLVGPDVESHKNGKIPKCMSVTDIFDNISFIRY</sequence>